<feature type="compositionally biased region" description="Basic and acidic residues" evidence="1">
    <location>
        <begin position="345"/>
        <end position="355"/>
    </location>
</feature>
<accession>A0ABR1DGQ5</accession>
<organism evidence="3 4">
    <name type="scientific">Necator americanus</name>
    <name type="common">Human hookworm</name>
    <dbReference type="NCBI Taxonomy" id="51031"/>
    <lineage>
        <taxon>Eukaryota</taxon>
        <taxon>Metazoa</taxon>
        <taxon>Ecdysozoa</taxon>
        <taxon>Nematoda</taxon>
        <taxon>Chromadorea</taxon>
        <taxon>Rhabditida</taxon>
        <taxon>Rhabditina</taxon>
        <taxon>Rhabditomorpha</taxon>
        <taxon>Strongyloidea</taxon>
        <taxon>Ancylostomatidae</taxon>
        <taxon>Bunostominae</taxon>
        <taxon>Necator</taxon>
    </lineage>
</organism>
<evidence type="ECO:0000256" key="2">
    <source>
        <dbReference type="SAM" id="Phobius"/>
    </source>
</evidence>
<evidence type="ECO:0000313" key="3">
    <source>
        <dbReference type="EMBL" id="KAK6748631.1"/>
    </source>
</evidence>
<feature type="region of interest" description="Disordered" evidence="1">
    <location>
        <begin position="255"/>
        <end position="355"/>
    </location>
</feature>
<feature type="compositionally biased region" description="Basic and acidic residues" evidence="1">
    <location>
        <begin position="269"/>
        <end position="312"/>
    </location>
</feature>
<comment type="caution">
    <text evidence="3">The sequence shown here is derived from an EMBL/GenBank/DDBJ whole genome shotgun (WGS) entry which is preliminary data.</text>
</comment>
<protein>
    <submittedName>
        <fullName evidence="3">Uncharacterized protein</fullName>
    </submittedName>
</protein>
<reference evidence="3 4" key="1">
    <citation type="submission" date="2023-08" db="EMBL/GenBank/DDBJ databases">
        <title>A Necator americanus chromosomal reference genome.</title>
        <authorList>
            <person name="Ilik V."/>
            <person name="Petrzelkova K.J."/>
            <person name="Pardy F."/>
            <person name="Fuh T."/>
            <person name="Niatou-Singa F.S."/>
            <person name="Gouil Q."/>
            <person name="Baker L."/>
            <person name="Ritchie M.E."/>
            <person name="Jex A.R."/>
            <person name="Gazzola D."/>
            <person name="Li H."/>
            <person name="Toshio Fujiwara R."/>
            <person name="Zhan B."/>
            <person name="Aroian R.V."/>
            <person name="Pafco B."/>
            <person name="Schwarz E.M."/>
        </authorList>
    </citation>
    <scope>NUCLEOTIDE SEQUENCE [LARGE SCALE GENOMIC DNA]</scope>
    <source>
        <strain evidence="3 4">Aroian</strain>
        <tissue evidence="3">Whole animal</tissue>
    </source>
</reference>
<dbReference type="EMBL" id="JAVFWL010000004">
    <property type="protein sequence ID" value="KAK6748631.1"/>
    <property type="molecule type" value="Genomic_DNA"/>
</dbReference>
<name>A0ABR1DGQ5_NECAM</name>
<sequence>MARHYRNLTRLDLFLALAKEKNFPLHYTTLDCAMRCYGAVVVWLHFVMYLIFRYIYREVDSFPTADDDNSESEIGPLTPAKGSGSDTPVASATPKSGTKKSKKSSRKMGKSKKSKKAKKDALVESSPVDSPDVENTQSFEQKTPLLVLKEIEEERQELMKKFLAESTNGSALDKSLTVKDLPLWILLTDRVKGDEAENEKRLLMAEWLLRRGGMDSLPRGLPIVPQYREGVQHSKGEQIDRIALMEKFLDKLGAVESRSAETPGSAEKGSAERLGSGEKGFEDGYKEEKPTRRVLEAKHEGIGGVEDMEKPLVEPVNKSLSKEEIVPNMNRDVVTKAPGSSEYGDGSRETIVRKK</sequence>
<evidence type="ECO:0000313" key="4">
    <source>
        <dbReference type="Proteomes" id="UP001303046"/>
    </source>
</evidence>
<evidence type="ECO:0000256" key="1">
    <source>
        <dbReference type="SAM" id="MobiDB-lite"/>
    </source>
</evidence>
<dbReference type="Proteomes" id="UP001303046">
    <property type="component" value="Unassembled WGS sequence"/>
</dbReference>
<feature type="region of interest" description="Disordered" evidence="1">
    <location>
        <begin position="66"/>
        <end position="137"/>
    </location>
</feature>
<keyword evidence="2" id="KW-0472">Membrane</keyword>
<proteinExistence type="predicted"/>
<keyword evidence="2" id="KW-0812">Transmembrane</keyword>
<keyword evidence="2" id="KW-1133">Transmembrane helix</keyword>
<gene>
    <name evidence="3" type="primary">Necator_chrIV.g14615</name>
    <name evidence="3" type="ORF">RB195_001320</name>
</gene>
<feature type="compositionally biased region" description="Polar residues" evidence="1">
    <location>
        <begin position="84"/>
        <end position="94"/>
    </location>
</feature>
<feature type="compositionally biased region" description="Basic residues" evidence="1">
    <location>
        <begin position="97"/>
        <end position="118"/>
    </location>
</feature>
<keyword evidence="4" id="KW-1185">Reference proteome</keyword>
<feature type="transmembrane region" description="Helical" evidence="2">
    <location>
        <begin position="36"/>
        <end position="56"/>
    </location>
</feature>